<name>D1C441_SPHTD</name>
<dbReference type="eggNOG" id="COG1630">
    <property type="taxonomic scope" value="Bacteria"/>
</dbReference>
<accession>D1C441</accession>
<feature type="domain" description="NurA" evidence="1">
    <location>
        <begin position="75"/>
        <end position="356"/>
    </location>
</feature>
<organism evidence="2 3">
    <name type="scientific">Sphaerobacter thermophilus (strain ATCC 49802 / DSM 20745 / KCCM 41009 / NCIMB 13125 / S 6022)</name>
    <dbReference type="NCBI Taxonomy" id="479434"/>
    <lineage>
        <taxon>Bacteria</taxon>
        <taxon>Pseudomonadati</taxon>
        <taxon>Thermomicrobiota</taxon>
        <taxon>Thermomicrobia</taxon>
        <taxon>Sphaerobacterales</taxon>
        <taxon>Sphaerobacterineae</taxon>
        <taxon>Sphaerobacteraceae</taxon>
        <taxon>Sphaerobacter</taxon>
    </lineage>
</organism>
<gene>
    <name evidence="2" type="ordered locus">Sthe_1574</name>
</gene>
<dbReference type="InterPro" id="IPR018977">
    <property type="entry name" value="NurA_domain"/>
</dbReference>
<dbReference type="HOGENOM" id="CLU_059379_0_0_0"/>
<dbReference type="SMART" id="SM00933">
    <property type="entry name" value="NurA"/>
    <property type="match status" value="1"/>
</dbReference>
<dbReference type="InParanoid" id="D1C441"/>
<dbReference type="RefSeq" id="WP_012872055.1">
    <property type="nucleotide sequence ID" value="NC_013523.1"/>
</dbReference>
<dbReference type="OrthoDB" id="9799918at2"/>
<reference evidence="2 3" key="2">
    <citation type="journal article" date="2010" name="Stand. Genomic Sci.">
        <title>Complete genome sequence of Desulfohalobium retbaense type strain (HR(100)).</title>
        <authorList>
            <person name="Spring S."/>
            <person name="Nolan M."/>
            <person name="Lapidus A."/>
            <person name="Glavina Del Rio T."/>
            <person name="Copeland A."/>
            <person name="Tice H."/>
            <person name="Cheng J.F."/>
            <person name="Lucas S."/>
            <person name="Land M."/>
            <person name="Chen F."/>
            <person name="Bruce D."/>
            <person name="Goodwin L."/>
            <person name="Pitluck S."/>
            <person name="Ivanova N."/>
            <person name="Mavromatis K."/>
            <person name="Mikhailova N."/>
            <person name="Pati A."/>
            <person name="Chen A."/>
            <person name="Palaniappan K."/>
            <person name="Hauser L."/>
            <person name="Chang Y.J."/>
            <person name="Jeffries C.D."/>
            <person name="Munk C."/>
            <person name="Kiss H."/>
            <person name="Chain P."/>
            <person name="Han C."/>
            <person name="Brettin T."/>
            <person name="Detter J.C."/>
            <person name="Schuler E."/>
            <person name="Goker M."/>
            <person name="Rohde M."/>
            <person name="Bristow J."/>
            <person name="Eisen J.A."/>
            <person name="Markowitz V."/>
            <person name="Hugenholtz P."/>
            <person name="Kyrpides N.C."/>
            <person name="Klenk H.P."/>
        </authorList>
    </citation>
    <scope>NUCLEOTIDE SEQUENCE [LARGE SCALE GENOMIC DNA]</scope>
    <source>
        <strain evidence="3">ATCC 49802 / DSM 20745 / S 6022</strain>
    </source>
</reference>
<dbReference type="Pfam" id="PF09376">
    <property type="entry name" value="NurA"/>
    <property type="match status" value="1"/>
</dbReference>
<evidence type="ECO:0000313" key="2">
    <source>
        <dbReference type="EMBL" id="ACZ39008.1"/>
    </source>
</evidence>
<dbReference type="EMBL" id="CP001823">
    <property type="protein sequence ID" value="ACZ39008.1"/>
    <property type="molecule type" value="Genomic_DNA"/>
</dbReference>
<reference evidence="3" key="1">
    <citation type="submission" date="2009-11" db="EMBL/GenBank/DDBJ databases">
        <title>The complete chromosome 1 of Sphaerobacter thermophilus DSM 20745.</title>
        <authorList>
            <person name="Lucas S."/>
            <person name="Copeland A."/>
            <person name="Lapidus A."/>
            <person name="Glavina del Rio T."/>
            <person name="Dalin E."/>
            <person name="Tice H."/>
            <person name="Bruce D."/>
            <person name="Goodwin L."/>
            <person name="Pitluck S."/>
            <person name="Kyrpides N."/>
            <person name="Mavromatis K."/>
            <person name="Ivanova N."/>
            <person name="Mikhailova N."/>
            <person name="LaButti K.M."/>
            <person name="Clum A."/>
            <person name="Sun H.I."/>
            <person name="Brettin T."/>
            <person name="Detter J.C."/>
            <person name="Han C."/>
            <person name="Larimer F."/>
            <person name="Land M."/>
            <person name="Hauser L."/>
            <person name="Markowitz V."/>
            <person name="Cheng J.F."/>
            <person name="Hugenholtz P."/>
            <person name="Woyke T."/>
            <person name="Wu D."/>
            <person name="Steenblock K."/>
            <person name="Schneider S."/>
            <person name="Pukall R."/>
            <person name="Goeker M."/>
            <person name="Klenk H.P."/>
            <person name="Eisen J.A."/>
        </authorList>
    </citation>
    <scope>NUCLEOTIDE SEQUENCE [LARGE SCALE GENOMIC DNA]</scope>
    <source>
        <strain evidence="3">ATCC 49802 / DSM 20745 / S 6022</strain>
    </source>
</reference>
<evidence type="ECO:0000259" key="1">
    <source>
        <dbReference type="SMART" id="SM00933"/>
    </source>
</evidence>
<evidence type="ECO:0000313" key="3">
    <source>
        <dbReference type="Proteomes" id="UP000002027"/>
    </source>
</evidence>
<dbReference type="Proteomes" id="UP000002027">
    <property type="component" value="Chromosome 1"/>
</dbReference>
<protein>
    <recommendedName>
        <fullName evidence="1">NurA domain-containing protein</fullName>
    </recommendedName>
</protein>
<dbReference type="KEGG" id="sti:Sthe_1574"/>
<keyword evidence="3" id="KW-1185">Reference proteome</keyword>
<proteinExistence type="predicted"/>
<dbReference type="STRING" id="479434.Sthe_1574"/>
<sequence>MTLDLSRIADQLNRMVATQRGDGLAGLAELRETYATVDTADLRGRLAEAKTSWLLARTDGDFRAHIPAPAVDGDFAVVASDGSFILPDRHSPARFYLINIGKVLLRYGDEPRAEFATEPHLYYQEDELYVPHTVRRIPVNGTVLGLKRATEELRAVAEQATDLPCPALALQDGTLILWALESQPDFVVEWVLDPFLETLARLRDAGVPVAAYISAPGSTDVVNTLRVSICDYPERGLPVNCDHCRSQIPHGRVPACDRLPDVTDRFLFEQAAGLAPGERTQVFASTSKILEQYGPDFHIHFFYLHTGTEIARVEIPRWVAEDVDLLDRTHAILVDQCQRGRGYPPALQEAHELAAIRAEERRAVEVLIEQALAEHGIVALSTGKDGSKRGRFV</sequence>
<dbReference type="AlphaFoldDB" id="D1C441"/>